<keyword evidence="2 9" id="KW-0813">Transport</keyword>
<evidence type="ECO:0000256" key="9">
    <source>
        <dbReference type="RuleBase" id="RU369079"/>
    </source>
</evidence>
<evidence type="ECO:0000259" key="10">
    <source>
        <dbReference type="Pfam" id="PF04290"/>
    </source>
</evidence>
<dbReference type="InterPro" id="IPR055348">
    <property type="entry name" value="DctQ"/>
</dbReference>
<accession>A0A9X2XBZ5</accession>
<keyword evidence="4 9" id="KW-0997">Cell inner membrane</keyword>
<evidence type="ECO:0000256" key="3">
    <source>
        <dbReference type="ARBA" id="ARBA00022475"/>
    </source>
</evidence>
<reference evidence="11" key="1">
    <citation type="submission" date="2022-08" db="EMBL/GenBank/DDBJ databases">
        <title>Chelativorans sichuanense sp. nov., a paraffin oil-degrading bacterium isolated from a mixture of oil-based drill cuttings and paddy soil.</title>
        <authorList>
            <person name="Yu J."/>
            <person name="Liu H."/>
            <person name="Chen Q."/>
        </authorList>
    </citation>
    <scope>NUCLEOTIDE SEQUENCE</scope>
    <source>
        <strain evidence="11">SCAU 2101</strain>
    </source>
</reference>
<evidence type="ECO:0000313" key="11">
    <source>
        <dbReference type="EMBL" id="MCT8991547.1"/>
    </source>
</evidence>
<dbReference type="Pfam" id="PF04290">
    <property type="entry name" value="DctQ"/>
    <property type="match status" value="1"/>
</dbReference>
<feature type="transmembrane region" description="Helical" evidence="9">
    <location>
        <begin position="63"/>
        <end position="81"/>
    </location>
</feature>
<name>A0A9X2XBZ5_9HYPH</name>
<sequence>MSLLVFANVVLRYGFDSGIAFSVEVSRVLFVWIIFLGAVVALARGAHLSVDTLVTLLPRRARFACFLVSYGLMLWCCWLLAKGSWSLTVIEWNNRAALSGLPVGLTYAAGFVAAITMALCLIVGLWHSLRGTLPGTWAGRNATEPHETVLPALSSEKMQ</sequence>
<evidence type="ECO:0000256" key="7">
    <source>
        <dbReference type="ARBA" id="ARBA00023136"/>
    </source>
</evidence>
<feature type="transmembrane region" description="Helical" evidence="9">
    <location>
        <begin position="20"/>
        <end position="43"/>
    </location>
</feature>
<protein>
    <recommendedName>
        <fullName evidence="9">TRAP transporter small permease protein</fullName>
    </recommendedName>
</protein>
<proteinExistence type="inferred from homology"/>
<evidence type="ECO:0000256" key="4">
    <source>
        <dbReference type="ARBA" id="ARBA00022519"/>
    </source>
</evidence>
<organism evidence="11 12">
    <name type="scientific">Chelativorans petroleitrophicus</name>
    <dbReference type="NCBI Taxonomy" id="2975484"/>
    <lineage>
        <taxon>Bacteria</taxon>
        <taxon>Pseudomonadati</taxon>
        <taxon>Pseudomonadota</taxon>
        <taxon>Alphaproteobacteria</taxon>
        <taxon>Hyphomicrobiales</taxon>
        <taxon>Phyllobacteriaceae</taxon>
        <taxon>Chelativorans</taxon>
    </lineage>
</organism>
<evidence type="ECO:0000256" key="5">
    <source>
        <dbReference type="ARBA" id="ARBA00022692"/>
    </source>
</evidence>
<comment type="subcellular location">
    <subcellularLocation>
        <location evidence="1 9">Cell inner membrane</location>
        <topology evidence="1 9">Multi-pass membrane protein</topology>
    </subcellularLocation>
</comment>
<feature type="transmembrane region" description="Helical" evidence="9">
    <location>
        <begin position="101"/>
        <end position="126"/>
    </location>
</feature>
<dbReference type="EMBL" id="JAODNV010000016">
    <property type="protein sequence ID" value="MCT8991547.1"/>
    <property type="molecule type" value="Genomic_DNA"/>
</dbReference>
<dbReference type="InterPro" id="IPR007387">
    <property type="entry name" value="TRAP_DctQ"/>
</dbReference>
<evidence type="ECO:0000256" key="6">
    <source>
        <dbReference type="ARBA" id="ARBA00022989"/>
    </source>
</evidence>
<comment type="similarity">
    <text evidence="8 9">Belongs to the TRAP transporter small permease family.</text>
</comment>
<dbReference type="PANTHER" id="PTHR35011">
    <property type="entry name" value="2,3-DIKETO-L-GULONATE TRAP TRANSPORTER SMALL PERMEASE PROTEIN YIAM"/>
    <property type="match status" value="1"/>
</dbReference>
<evidence type="ECO:0000256" key="1">
    <source>
        <dbReference type="ARBA" id="ARBA00004429"/>
    </source>
</evidence>
<comment type="caution">
    <text evidence="11">The sequence shown here is derived from an EMBL/GenBank/DDBJ whole genome shotgun (WGS) entry which is preliminary data.</text>
</comment>
<keyword evidence="7 9" id="KW-0472">Membrane</keyword>
<comment type="caution">
    <text evidence="9">Lacks conserved residue(s) required for the propagation of feature annotation.</text>
</comment>
<dbReference type="PANTHER" id="PTHR35011:SF2">
    <property type="entry name" value="2,3-DIKETO-L-GULONATE TRAP TRANSPORTER SMALL PERMEASE PROTEIN YIAM"/>
    <property type="match status" value="1"/>
</dbReference>
<gene>
    <name evidence="11" type="ORF">NYR54_14790</name>
</gene>
<evidence type="ECO:0000313" key="12">
    <source>
        <dbReference type="Proteomes" id="UP001149009"/>
    </source>
</evidence>
<dbReference type="Proteomes" id="UP001149009">
    <property type="component" value="Unassembled WGS sequence"/>
</dbReference>
<dbReference type="GO" id="GO:0005886">
    <property type="term" value="C:plasma membrane"/>
    <property type="evidence" value="ECO:0007669"/>
    <property type="project" value="UniProtKB-SubCell"/>
</dbReference>
<comment type="subunit">
    <text evidence="9">The complex comprises the extracytoplasmic solute receptor protein and the two transmembrane proteins.</text>
</comment>
<evidence type="ECO:0000256" key="2">
    <source>
        <dbReference type="ARBA" id="ARBA00022448"/>
    </source>
</evidence>
<dbReference type="GO" id="GO:0022857">
    <property type="term" value="F:transmembrane transporter activity"/>
    <property type="evidence" value="ECO:0007669"/>
    <property type="project" value="UniProtKB-UniRule"/>
</dbReference>
<evidence type="ECO:0000256" key="8">
    <source>
        <dbReference type="ARBA" id="ARBA00038436"/>
    </source>
</evidence>
<keyword evidence="12" id="KW-1185">Reference proteome</keyword>
<dbReference type="AlphaFoldDB" id="A0A9X2XBZ5"/>
<dbReference type="GO" id="GO:0015740">
    <property type="term" value="P:C4-dicarboxylate transport"/>
    <property type="evidence" value="ECO:0007669"/>
    <property type="project" value="TreeGrafter"/>
</dbReference>
<keyword evidence="3" id="KW-1003">Cell membrane</keyword>
<comment type="function">
    <text evidence="9">Part of the tripartite ATP-independent periplasmic (TRAP) transport system.</text>
</comment>
<dbReference type="RefSeq" id="WP_261516472.1">
    <property type="nucleotide sequence ID" value="NZ_JAODNV010000016.1"/>
</dbReference>
<feature type="domain" description="Tripartite ATP-independent periplasmic transporters DctQ component" evidence="10">
    <location>
        <begin position="1"/>
        <end position="130"/>
    </location>
</feature>
<keyword evidence="6 9" id="KW-1133">Transmembrane helix</keyword>
<keyword evidence="5 9" id="KW-0812">Transmembrane</keyword>